<keyword evidence="1" id="KW-0472">Membrane</keyword>
<keyword evidence="3" id="KW-1185">Reference proteome</keyword>
<feature type="transmembrane region" description="Helical" evidence="1">
    <location>
        <begin position="75"/>
        <end position="96"/>
    </location>
</feature>
<keyword evidence="1" id="KW-1133">Transmembrane helix</keyword>
<dbReference type="InterPro" id="IPR045382">
    <property type="entry name" value="DUF6529"/>
</dbReference>
<keyword evidence="1" id="KW-0812">Transmembrane</keyword>
<feature type="transmembrane region" description="Helical" evidence="1">
    <location>
        <begin position="171"/>
        <end position="196"/>
    </location>
</feature>
<accession>A0A542Z7S1</accession>
<reference evidence="2 3" key="1">
    <citation type="submission" date="2019-06" db="EMBL/GenBank/DDBJ databases">
        <title>Sequencing the genomes of 1000 actinobacteria strains.</title>
        <authorList>
            <person name="Klenk H.-P."/>
        </authorList>
    </citation>
    <scope>NUCLEOTIDE SEQUENCE [LARGE SCALE GENOMIC DNA]</scope>
    <source>
        <strain evidence="2 3">DSM 18082</strain>
    </source>
</reference>
<gene>
    <name evidence="2" type="ORF">FB474_4003</name>
</gene>
<proteinExistence type="predicted"/>
<comment type="caution">
    <text evidence="2">The sequence shown here is derived from an EMBL/GenBank/DDBJ whole genome shotgun (WGS) entry which is preliminary data.</text>
</comment>
<dbReference type="AlphaFoldDB" id="A0A542Z7S1"/>
<evidence type="ECO:0000313" key="2">
    <source>
        <dbReference type="EMBL" id="TQL56387.1"/>
    </source>
</evidence>
<evidence type="ECO:0000313" key="3">
    <source>
        <dbReference type="Proteomes" id="UP000319514"/>
    </source>
</evidence>
<dbReference type="Proteomes" id="UP000319514">
    <property type="component" value="Unassembled WGS sequence"/>
</dbReference>
<dbReference type="EMBL" id="VFOQ01000003">
    <property type="protein sequence ID" value="TQL56387.1"/>
    <property type="molecule type" value="Genomic_DNA"/>
</dbReference>
<protein>
    <submittedName>
        <fullName evidence="2">Uncharacterized protein</fullName>
    </submittedName>
</protein>
<feature type="transmembrane region" description="Helical" evidence="1">
    <location>
        <begin position="116"/>
        <end position="136"/>
    </location>
</feature>
<sequence>MCGAVEVVRLTVAPVGRRGHAGPVATTTTRPARVAGTLAIGAAVAVALGVYGRLHQPTFRPITTLGFPDLVSMKVWLGSVAGLLALVQLVSALRLFGHLGSGPAPSWLGTFHRVSGGLAVLVSLPVAYHCLWALGFQYDQPRVLVHSLAGCIFYGAFVAKVLTLHSHMPRWALPVLGGLTFTALVVVVLTSAVWFLTTVGLPGGATY</sequence>
<feature type="transmembrane region" description="Helical" evidence="1">
    <location>
        <begin position="143"/>
        <end position="165"/>
    </location>
</feature>
<organism evidence="2 3">
    <name type="scientific">Oryzihumus leptocrescens</name>
    <dbReference type="NCBI Taxonomy" id="297536"/>
    <lineage>
        <taxon>Bacteria</taxon>
        <taxon>Bacillati</taxon>
        <taxon>Actinomycetota</taxon>
        <taxon>Actinomycetes</taxon>
        <taxon>Micrococcales</taxon>
        <taxon>Intrasporangiaceae</taxon>
        <taxon>Oryzihumus</taxon>
    </lineage>
</organism>
<name>A0A542Z7S1_9MICO</name>
<evidence type="ECO:0000256" key="1">
    <source>
        <dbReference type="SAM" id="Phobius"/>
    </source>
</evidence>
<feature type="transmembrane region" description="Helical" evidence="1">
    <location>
        <begin position="34"/>
        <end position="54"/>
    </location>
</feature>
<dbReference type="Pfam" id="PF20139">
    <property type="entry name" value="DUF6529"/>
    <property type="match status" value="1"/>
</dbReference>